<dbReference type="AlphaFoldDB" id="A0A9D2NSU4"/>
<reference evidence="9" key="2">
    <citation type="submission" date="2021-04" db="EMBL/GenBank/DDBJ databases">
        <authorList>
            <person name="Gilroy R."/>
        </authorList>
    </citation>
    <scope>NUCLEOTIDE SEQUENCE</scope>
    <source>
        <strain evidence="9">CHK187-11901</strain>
    </source>
</reference>
<dbReference type="GO" id="GO:0005886">
    <property type="term" value="C:plasma membrane"/>
    <property type="evidence" value="ECO:0007669"/>
    <property type="project" value="UniProtKB-SubCell"/>
</dbReference>
<evidence type="ECO:0000256" key="2">
    <source>
        <dbReference type="ARBA" id="ARBA00009773"/>
    </source>
</evidence>
<evidence type="ECO:0000256" key="8">
    <source>
        <dbReference type="SAM" id="Phobius"/>
    </source>
</evidence>
<dbReference type="Pfam" id="PF01594">
    <property type="entry name" value="AI-2E_transport"/>
    <property type="match status" value="1"/>
</dbReference>
<dbReference type="EMBL" id="DWWM01000057">
    <property type="protein sequence ID" value="HJC37279.1"/>
    <property type="molecule type" value="Genomic_DNA"/>
</dbReference>
<feature type="transmembrane region" description="Helical" evidence="8">
    <location>
        <begin position="272"/>
        <end position="301"/>
    </location>
</feature>
<keyword evidence="6 8" id="KW-1133">Transmembrane helix</keyword>
<evidence type="ECO:0000313" key="10">
    <source>
        <dbReference type="Proteomes" id="UP000823896"/>
    </source>
</evidence>
<comment type="caution">
    <text evidence="9">The sequence shown here is derived from an EMBL/GenBank/DDBJ whole genome shotgun (WGS) entry which is preliminary data.</text>
</comment>
<feature type="transmembrane region" description="Helical" evidence="8">
    <location>
        <begin position="244"/>
        <end position="266"/>
    </location>
</feature>
<keyword evidence="3" id="KW-0813">Transport</keyword>
<reference evidence="9" key="1">
    <citation type="journal article" date="2021" name="PeerJ">
        <title>Extensive microbial diversity within the chicken gut microbiome revealed by metagenomics and culture.</title>
        <authorList>
            <person name="Gilroy R."/>
            <person name="Ravi A."/>
            <person name="Getino M."/>
            <person name="Pursley I."/>
            <person name="Horton D.L."/>
            <person name="Alikhan N.F."/>
            <person name="Baker D."/>
            <person name="Gharbi K."/>
            <person name="Hall N."/>
            <person name="Watson M."/>
            <person name="Adriaenssens E.M."/>
            <person name="Foster-Nyarko E."/>
            <person name="Jarju S."/>
            <person name="Secka A."/>
            <person name="Antonio M."/>
            <person name="Oren A."/>
            <person name="Chaudhuri R.R."/>
            <person name="La Ragione R."/>
            <person name="Hildebrand F."/>
            <person name="Pallen M.J."/>
        </authorList>
    </citation>
    <scope>NUCLEOTIDE SEQUENCE</scope>
    <source>
        <strain evidence="9">CHK187-11901</strain>
    </source>
</reference>
<feature type="transmembrane region" description="Helical" evidence="8">
    <location>
        <begin position="175"/>
        <end position="205"/>
    </location>
</feature>
<dbReference type="InterPro" id="IPR002549">
    <property type="entry name" value="AI-2E-like"/>
</dbReference>
<evidence type="ECO:0000256" key="7">
    <source>
        <dbReference type="ARBA" id="ARBA00023136"/>
    </source>
</evidence>
<evidence type="ECO:0000256" key="1">
    <source>
        <dbReference type="ARBA" id="ARBA00004651"/>
    </source>
</evidence>
<keyword evidence="5 8" id="KW-0812">Transmembrane</keyword>
<evidence type="ECO:0000256" key="6">
    <source>
        <dbReference type="ARBA" id="ARBA00022989"/>
    </source>
</evidence>
<dbReference type="Proteomes" id="UP000823896">
    <property type="component" value="Unassembled WGS sequence"/>
</dbReference>
<keyword evidence="4" id="KW-1003">Cell membrane</keyword>
<feature type="transmembrane region" description="Helical" evidence="8">
    <location>
        <begin position="82"/>
        <end position="104"/>
    </location>
</feature>
<comment type="subcellular location">
    <subcellularLocation>
        <location evidence="1">Cell membrane</location>
        <topology evidence="1">Multi-pass membrane protein</topology>
    </subcellularLocation>
</comment>
<dbReference type="PANTHER" id="PTHR21716">
    <property type="entry name" value="TRANSMEMBRANE PROTEIN"/>
    <property type="match status" value="1"/>
</dbReference>
<gene>
    <name evidence="9" type="ORF">H9702_09170</name>
</gene>
<evidence type="ECO:0000256" key="4">
    <source>
        <dbReference type="ARBA" id="ARBA00022475"/>
    </source>
</evidence>
<evidence type="ECO:0000313" key="9">
    <source>
        <dbReference type="EMBL" id="HJC37279.1"/>
    </source>
</evidence>
<feature type="transmembrane region" description="Helical" evidence="8">
    <location>
        <begin position="17"/>
        <end position="36"/>
    </location>
</feature>
<proteinExistence type="inferred from homology"/>
<evidence type="ECO:0000256" key="5">
    <source>
        <dbReference type="ARBA" id="ARBA00022692"/>
    </source>
</evidence>
<feature type="transmembrane region" description="Helical" evidence="8">
    <location>
        <begin position="339"/>
        <end position="372"/>
    </location>
</feature>
<evidence type="ECO:0000256" key="3">
    <source>
        <dbReference type="ARBA" id="ARBA00022448"/>
    </source>
</evidence>
<feature type="transmembrane region" description="Helical" evidence="8">
    <location>
        <begin position="42"/>
        <end position="62"/>
    </location>
</feature>
<organism evidence="9 10">
    <name type="scientific">Candidatus Merdibacter merdavium</name>
    <dbReference type="NCBI Taxonomy" id="2838692"/>
    <lineage>
        <taxon>Bacteria</taxon>
        <taxon>Bacillati</taxon>
        <taxon>Bacillota</taxon>
        <taxon>Erysipelotrichia</taxon>
        <taxon>Erysipelotrichales</taxon>
        <taxon>Erysipelotrichaceae</taxon>
        <taxon>Merdibacter</taxon>
    </lineage>
</organism>
<dbReference type="PANTHER" id="PTHR21716:SF53">
    <property type="entry name" value="PERMEASE PERM-RELATED"/>
    <property type="match status" value="1"/>
</dbReference>
<comment type="similarity">
    <text evidence="2">Belongs to the autoinducer-2 exporter (AI-2E) (TC 2.A.86) family.</text>
</comment>
<protein>
    <submittedName>
        <fullName evidence="9">AI-2E family transporter</fullName>
    </submittedName>
</protein>
<name>A0A9D2NSU4_9FIRM</name>
<sequence>MQPDTQKTREKIKTYRGLVLFALVVYFALQNISLFWDVAMRLLSILTPFLIGGGIAFVLNILVSRIEDLLRFTPMRPRLMRIISVVSALLIFALIIGCFLFVIIPHLSTSIENIIEQLPRAASDFVAWINEMAKKYPQLRTLAESASIENLSSLNYDELFRTLSDWVLSGGAGNVFASAVSVISTTVSWAVTLCVAFVFAILALFNKERLIIGGKKILHAYCSDSVYTKTLYVLELARTTFTNYIGGTCTECLILGSLVTIGGVILKIQYAFLGGVIVGFTALVPMFGAFVGCLISALFIAMVDPMQALYFIIMVVCIQQVEGNLIYPHVVGNSVGLPALYVIVAISIGGSLMGVIGMIIFIPLCSVIYSLLRTNVNERLKRRRKQEEAPPAVSEQ</sequence>
<dbReference type="GO" id="GO:0055085">
    <property type="term" value="P:transmembrane transport"/>
    <property type="evidence" value="ECO:0007669"/>
    <property type="project" value="TreeGrafter"/>
</dbReference>
<accession>A0A9D2NSU4</accession>
<keyword evidence="7 8" id="KW-0472">Membrane</keyword>